<proteinExistence type="predicted"/>
<sequence>MREPVVVTAKTTLRPGCARDSTEIQCLNQQISGEWKLCWNPPASKDGPSKYSIRKHVYVDRGDFTRMPPELELARELTPLTASYSMDLVLQAVLESCSKPSHEG</sequence>
<evidence type="ECO:0000313" key="3">
    <source>
        <dbReference type="WBParaSite" id="ACOC_0001265301-mRNA-1"/>
    </source>
</evidence>
<gene>
    <name evidence="1" type="ORF">ACOC_LOCUS12654</name>
</gene>
<protein>
    <submittedName>
        <fullName evidence="1 3">Uncharacterized protein</fullName>
    </submittedName>
</protein>
<dbReference type="Proteomes" id="UP000267027">
    <property type="component" value="Unassembled WGS sequence"/>
</dbReference>
<keyword evidence="2" id="KW-1185">Reference proteome</keyword>
<evidence type="ECO:0000313" key="2">
    <source>
        <dbReference type="Proteomes" id="UP000267027"/>
    </source>
</evidence>
<name>A0A0R3Q106_ANGCS</name>
<reference evidence="3" key="1">
    <citation type="submission" date="2017-02" db="UniProtKB">
        <authorList>
            <consortium name="WormBaseParasite"/>
        </authorList>
    </citation>
    <scope>IDENTIFICATION</scope>
</reference>
<evidence type="ECO:0000313" key="1">
    <source>
        <dbReference type="EMBL" id="VDM64239.1"/>
    </source>
</evidence>
<reference evidence="1 2" key="2">
    <citation type="submission" date="2018-11" db="EMBL/GenBank/DDBJ databases">
        <authorList>
            <consortium name="Pathogen Informatics"/>
        </authorList>
    </citation>
    <scope>NUCLEOTIDE SEQUENCE [LARGE SCALE GENOMIC DNA]</scope>
    <source>
        <strain evidence="1 2">Costa Rica</strain>
    </source>
</reference>
<organism evidence="3">
    <name type="scientific">Angiostrongylus costaricensis</name>
    <name type="common">Nematode worm</name>
    <dbReference type="NCBI Taxonomy" id="334426"/>
    <lineage>
        <taxon>Eukaryota</taxon>
        <taxon>Metazoa</taxon>
        <taxon>Ecdysozoa</taxon>
        <taxon>Nematoda</taxon>
        <taxon>Chromadorea</taxon>
        <taxon>Rhabditida</taxon>
        <taxon>Rhabditina</taxon>
        <taxon>Rhabditomorpha</taxon>
        <taxon>Strongyloidea</taxon>
        <taxon>Metastrongylidae</taxon>
        <taxon>Angiostrongylus</taxon>
    </lineage>
</organism>
<dbReference type="AlphaFoldDB" id="A0A0R3Q106"/>
<dbReference type="WBParaSite" id="ACOC_0001265301-mRNA-1">
    <property type="protein sequence ID" value="ACOC_0001265301-mRNA-1"/>
    <property type="gene ID" value="ACOC_0001265301"/>
</dbReference>
<dbReference type="OrthoDB" id="5794369at2759"/>
<accession>A0A0R3Q106</accession>
<dbReference type="EMBL" id="UYYA01005148">
    <property type="protein sequence ID" value="VDM64239.1"/>
    <property type="molecule type" value="Genomic_DNA"/>
</dbReference>